<accession>A0A078BBG0</accession>
<keyword evidence="1" id="KW-0732">Signal</keyword>
<dbReference type="InParanoid" id="A0A078BBG0"/>
<name>A0A078BBG0_STYLE</name>
<organism evidence="2 3">
    <name type="scientific">Stylonychia lemnae</name>
    <name type="common">Ciliate</name>
    <dbReference type="NCBI Taxonomy" id="5949"/>
    <lineage>
        <taxon>Eukaryota</taxon>
        <taxon>Sar</taxon>
        <taxon>Alveolata</taxon>
        <taxon>Ciliophora</taxon>
        <taxon>Intramacronucleata</taxon>
        <taxon>Spirotrichea</taxon>
        <taxon>Stichotrichia</taxon>
        <taxon>Sporadotrichida</taxon>
        <taxon>Oxytrichidae</taxon>
        <taxon>Stylonychinae</taxon>
        <taxon>Stylonychia</taxon>
    </lineage>
</organism>
<gene>
    <name evidence="2" type="primary">Contig18868.g20018</name>
    <name evidence="2" type="ORF">STYLEM_20036</name>
</gene>
<evidence type="ECO:0000313" key="2">
    <source>
        <dbReference type="EMBL" id="CDW90888.1"/>
    </source>
</evidence>
<evidence type="ECO:0000256" key="1">
    <source>
        <dbReference type="SAM" id="SignalP"/>
    </source>
</evidence>
<sequence>MKKISLSLAFVGTVLISQAHADILQGRDPLQENLRRHNLKDARSGLHSQLLKPEDTLHQDHCEDLNSFNSWDHQGVEGQHREDCDCRIDDWGCESHSSHKPGQRHIEEHRASVSATIIPVQTLTTNVTQNITADVCSTSIGKRSRYDQKEFQVEGRLKESSYDVQQECNTEGTCFNQTGYARDNYWDIDHDHDVECDCHGISGRDFLGFDNSCGCNVKDIVEDPDKDIEKRVTKTVEKTISQMLSEIINRCISESIEDIIRWD</sequence>
<evidence type="ECO:0000313" key="3">
    <source>
        <dbReference type="Proteomes" id="UP000039865"/>
    </source>
</evidence>
<dbReference type="Proteomes" id="UP000039865">
    <property type="component" value="Unassembled WGS sequence"/>
</dbReference>
<proteinExistence type="predicted"/>
<feature type="chain" id="PRO_5001730011" evidence="1">
    <location>
        <begin position="22"/>
        <end position="263"/>
    </location>
</feature>
<keyword evidence="3" id="KW-1185">Reference proteome</keyword>
<dbReference type="AlphaFoldDB" id="A0A078BBG0"/>
<reference evidence="2 3" key="1">
    <citation type="submission" date="2014-06" db="EMBL/GenBank/DDBJ databases">
        <authorList>
            <person name="Swart Estienne"/>
        </authorList>
    </citation>
    <scope>NUCLEOTIDE SEQUENCE [LARGE SCALE GENOMIC DNA]</scope>
    <source>
        <strain evidence="2 3">130c</strain>
    </source>
</reference>
<feature type="signal peptide" evidence="1">
    <location>
        <begin position="1"/>
        <end position="21"/>
    </location>
</feature>
<dbReference type="EMBL" id="CCKQ01018889">
    <property type="protein sequence ID" value="CDW90888.1"/>
    <property type="molecule type" value="Genomic_DNA"/>
</dbReference>
<protein>
    <submittedName>
        <fullName evidence="2">Uncharacterized protein</fullName>
    </submittedName>
</protein>